<protein>
    <submittedName>
        <fullName evidence="1">Udp-rhamnose:rhamnosyltransferase 1</fullName>
    </submittedName>
</protein>
<dbReference type="Proteomes" id="UP000237347">
    <property type="component" value="Unassembled WGS sequence"/>
</dbReference>
<dbReference type="SUPFAM" id="SSF53756">
    <property type="entry name" value="UDP-Glycosyltransferase/glycogen phosphorylase"/>
    <property type="match status" value="1"/>
</dbReference>
<proteinExistence type="predicted"/>
<evidence type="ECO:0000313" key="1">
    <source>
        <dbReference type="EMBL" id="KAK7852128.1"/>
    </source>
</evidence>
<organism evidence="1 2">
    <name type="scientific">Quercus suber</name>
    <name type="common">Cork oak</name>
    <dbReference type="NCBI Taxonomy" id="58331"/>
    <lineage>
        <taxon>Eukaryota</taxon>
        <taxon>Viridiplantae</taxon>
        <taxon>Streptophyta</taxon>
        <taxon>Embryophyta</taxon>
        <taxon>Tracheophyta</taxon>
        <taxon>Spermatophyta</taxon>
        <taxon>Magnoliopsida</taxon>
        <taxon>eudicotyledons</taxon>
        <taxon>Gunneridae</taxon>
        <taxon>Pentapetalae</taxon>
        <taxon>rosids</taxon>
        <taxon>fabids</taxon>
        <taxon>Fagales</taxon>
        <taxon>Fagaceae</taxon>
        <taxon>Quercus</taxon>
    </lineage>
</organism>
<comment type="caution">
    <text evidence="1">The sequence shown here is derived from an EMBL/GenBank/DDBJ whole genome shotgun (WGS) entry which is preliminary data.</text>
</comment>
<accession>A0AAW0LM91</accession>
<name>A0AAW0LM91_QUESU</name>
<dbReference type="PANTHER" id="PTHR48049:SF57">
    <property type="entry name" value="UDP-GLYCOSYLTRANSFERASE 91C1-LIKE"/>
    <property type="match status" value="1"/>
</dbReference>
<dbReference type="PANTHER" id="PTHR48049">
    <property type="entry name" value="GLYCOSYLTRANSFERASE"/>
    <property type="match status" value="1"/>
</dbReference>
<dbReference type="Gene3D" id="3.40.50.2000">
    <property type="entry name" value="Glycogen Phosphorylase B"/>
    <property type="match status" value="2"/>
</dbReference>
<evidence type="ECO:0000313" key="2">
    <source>
        <dbReference type="Proteomes" id="UP000237347"/>
    </source>
</evidence>
<gene>
    <name evidence="1" type="primary">GT4_3</name>
    <name evidence="1" type="ORF">CFP56_040115</name>
</gene>
<sequence length="336" mass="37465">MVRDRLHVVMLPFSAFGHMIPFFQLSIALAKAGVHVSYVSTPRNIQRLPKIPPNLATFIDLVGFPLPTLQNGVLTEGSEATTDFPQEKLNQLPDWIIIDFFPHWAVEIAQDHNIRLVFFTVMSAATSVFLGKPPGFLFLSDQTPAWRSPESLTKPPEWVSFPSSVGWREYEAPFVLSGLYADGVSGMSDAARLTKVLRSCNAFAIRSCKEFEGEYLNLHEKLMAKPVISVGWGSVIETLQFGHSLVVLPLVYDQSLNASLLVDKHLAVEVERGKDGSFNRDGIANALRLAMVSDEGEAFRVRAREASAIFGDENLHQQHYIGQFVEYLKHGSHNIE</sequence>
<dbReference type="InterPro" id="IPR050481">
    <property type="entry name" value="UDP-glycosyltransf_plant"/>
</dbReference>
<dbReference type="EMBL" id="PKMF04000079">
    <property type="protein sequence ID" value="KAK7852128.1"/>
    <property type="molecule type" value="Genomic_DNA"/>
</dbReference>
<dbReference type="GO" id="GO:0035251">
    <property type="term" value="F:UDP-glucosyltransferase activity"/>
    <property type="evidence" value="ECO:0007669"/>
    <property type="project" value="InterPro"/>
</dbReference>
<dbReference type="AlphaFoldDB" id="A0AAW0LM91"/>
<keyword evidence="2" id="KW-1185">Reference proteome</keyword>
<reference evidence="1 2" key="1">
    <citation type="journal article" date="2018" name="Sci. Data">
        <title>The draft genome sequence of cork oak.</title>
        <authorList>
            <person name="Ramos A.M."/>
            <person name="Usie A."/>
            <person name="Barbosa P."/>
            <person name="Barros P.M."/>
            <person name="Capote T."/>
            <person name="Chaves I."/>
            <person name="Simoes F."/>
            <person name="Abreu I."/>
            <person name="Carrasquinho I."/>
            <person name="Faro C."/>
            <person name="Guimaraes J.B."/>
            <person name="Mendonca D."/>
            <person name="Nobrega F."/>
            <person name="Rodrigues L."/>
            <person name="Saibo N.J.M."/>
            <person name="Varela M.C."/>
            <person name="Egas C."/>
            <person name="Matos J."/>
            <person name="Miguel C.M."/>
            <person name="Oliveira M.M."/>
            <person name="Ricardo C.P."/>
            <person name="Goncalves S."/>
        </authorList>
    </citation>
    <scope>NUCLEOTIDE SEQUENCE [LARGE SCALE GENOMIC DNA]</scope>
    <source>
        <strain evidence="2">cv. HL8</strain>
    </source>
</reference>